<comment type="caution">
    <text evidence="1">The sequence shown here is derived from an EMBL/GenBank/DDBJ whole genome shotgun (WGS) entry which is preliminary data.</text>
</comment>
<proteinExistence type="predicted"/>
<sequence>MGENALGRSMFILPKTRDVCKYKERLPSCIKDDDGEGRFEIGLGFLGSRGKKIELEKYQEVEEFRRNFTGRSFCTMQFFLHISSTGN</sequence>
<gene>
    <name evidence="1" type="ORF">CEXT_740321</name>
</gene>
<dbReference type="Proteomes" id="UP001054945">
    <property type="component" value="Unassembled WGS sequence"/>
</dbReference>
<keyword evidence="2" id="KW-1185">Reference proteome</keyword>
<accession>A0AAV4SU47</accession>
<reference evidence="1 2" key="1">
    <citation type="submission" date="2021-06" db="EMBL/GenBank/DDBJ databases">
        <title>Caerostris extrusa draft genome.</title>
        <authorList>
            <person name="Kono N."/>
            <person name="Arakawa K."/>
        </authorList>
    </citation>
    <scope>NUCLEOTIDE SEQUENCE [LARGE SCALE GENOMIC DNA]</scope>
</reference>
<dbReference type="AlphaFoldDB" id="A0AAV4SU47"/>
<evidence type="ECO:0000313" key="1">
    <source>
        <dbReference type="EMBL" id="GIY35118.1"/>
    </source>
</evidence>
<dbReference type="EMBL" id="BPLR01009859">
    <property type="protein sequence ID" value="GIY35118.1"/>
    <property type="molecule type" value="Genomic_DNA"/>
</dbReference>
<protein>
    <submittedName>
        <fullName evidence="1">Uncharacterized protein</fullName>
    </submittedName>
</protein>
<organism evidence="1 2">
    <name type="scientific">Caerostris extrusa</name>
    <name type="common">Bark spider</name>
    <name type="synonym">Caerostris bankana</name>
    <dbReference type="NCBI Taxonomy" id="172846"/>
    <lineage>
        <taxon>Eukaryota</taxon>
        <taxon>Metazoa</taxon>
        <taxon>Ecdysozoa</taxon>
        <taxon>Arthropoda</taxon>
        <taxon>Chelicerata</taxon>
        <taxon>Arachnida</taxon>
        <taxon>Araneae</taxon>
        <taxon>Araneomorphae</taxon>
        <taxon>Entelegynae</taxon>
        <taxon>Araneoidea</taxon>
        <taxon>Araneidae</taxon>
        <taxon>Caerostris</taxon>
    </lineage>
</organism>
<name>A0AAV4SU47_CAEEX</name>
<evidence type="ECO:0000313" key="2">
    <source>
        <dbReference type="Proteomes" id="UP001054945"/>
    </source>
</evidence>